<evidence type="ECO:0000313" key="3">
    <source>
        <dbReference type="Proteomes" id="UP000500767"/>
    </source>
</evidence>
<name>A0A6M8HR87_9PROT</name>
<dbReference type="AlphaFoldDB" id="A0A6M8HR87"/>
<evidence type="ECO:0000256" key="1">
    <source>
        <dbReference type="SAM" id="MobiDB-lite"/>
    </source>
</evidence>
<proteinExistence type="predicted"/>
<dbReference type="SUPFAM" id="SSF53850">
    <property type="entry name" value="Periplasmic binding protein-like II"/>
    <property type="match status" value="1"/>
</dbReference>
<evidence type="ECO:0000313" key="2">
    <source>
        <dbReference type="EMBL" id="QKE90806.1"/>
    </source>
</evidence>
<dbReference type="Pfam" id="PF13379">
    <property type="entry name" value="NMT1_2"/>
    <property type="match status" value="1"/>
</dbReference>
<dbReference type="EMBL" id="CP053708">
    <property type="protein sequence ID" value="QKE90806.1"/>
    <property type="molecule type" value="Genomic_DNA"/>
</dbReference>
<dbReference type="PANTHER" id="PTHR30024:SF21">
    <property type="entry name" value="ABC TRANSPORTER SUBSTRATE-BINDING PROTEIN"/>
    <property type="match status" value="1"/>
</dbReference>
<accession>A0A6M8HR87</accession>
<dbReference type="RefSeq" id="WP_171836314.1">
    <property type="nucleotide sequence ID" value="NZ_CP053708.1"/>
</dbReference>
<dbReference type="PANTHER" id="PTHR30024">
    <property type="entry name" value="ALIPHATIC SULFONATES-BINDING PROTEIN-RELATED"/>
    <property type="match status" value="1"/>
</dbReference>
<gene>
    <name evidence="2" type="ORF">HN018_12810</name>
</gene>
<sequence>MAVRQRSVQHPPARVSPKGLAMAAPTPLKVSRRAIIGGGIGTAVVAGLVVRNQFRHPHRDKTSRPDGRYRRMTLACPHPAHDPVLIVAQRQGIFARYNLDIRILDGLASGQEALDQLHLGGADAVIAPVLSWLPRLMDGLDARLVGGLQSGSARLLIARKSPIKRIEDLYRKSIGIPDASSGPHASADRLFFSVMMRRKGMDPNRDVNWVQVPPADFGDALAGRRVQAVVGHDPVIWQVRESLHLTELASSTTGSYGTRIVRALGLRADVLKADPAAAVALVLAIQEAARTVALHLDVAANVLADQLPDMDLAAVERMLHAEGHGVHLIGRELREQVAQYVDELKLIGLIPDEQDSAKLARRFCDTVVHA</sequence>
<dbReference type="Gene3D" id="3.40.190.10">
    <property type="entry name" value="Periplasmic binding protein-like II"/>
    <property type="match status" value="2"/>
</dbReference>
<dbReference type="Proteomes" id="UP000500767">
    <property type="component" value="Chromosome"/>
</dbReference>
<reference evidence="2 3" key="1">
    <citation type="journal article" date="2014" name="World J. Microbiol. Biotechnol.">
        <title>Biodiversity and physiological characteristics of Antarctic and Arctic lichens-associated bacteria.</title>
        <authorList>
            <person name="Lee Y.M."/>
            <person name="Kim E.H."/>
            <person name="Lee H.K."/>
            <person name="Hong S.G."/>
        </authorList>
    </citation>
    <scope>NUCLEOTIDE SEQUENCE [LARGE SCALE GENOMIC DNA]</scope>
    <source>
        <strain evidence="2 3">PAMC 26569</strain>
    </source>
</reference>
<dbReference type="KEGG" id="lck:HN018_12810"/>
<feature type="region of interest" description="Disordered" evidence="1">
    <location>
        <begin position="1"/>
        <end position="21"/>
    </location>
</feature>
<organism evidence="2 3">
    <name type="scientific">Lichenicola cladoniae</name>
    <dbReference type="NCBI Taxonomy" id="1484109"/>
    <lineage>
        <taxon>Bacteria</taxon>
        <taxon>Pseudomonadati</taxon>
        <taxon>Pseudomonadota</taxon>
        <taxon>Alphaproteobacteria</taxon>
        <taxon>Acetobacterales</taxon>
        <taxon>Acetobacteraceae</taxon>
        <taxon>Lichenicola</taxon>
    </lineage>
</organism>
<protein>
    <submittedName>
        <fullName evidence="2">ABC transporter substrate-binding protein</fullName>
    </submittedName>
</protein>
<keyword evidence="3" id="KW-1185">Reference proteome</keyword>